<keyword evidence="3" id="KW-1185">Reference proteome</keyword>
<dbReference type="RefSeq" id="WP_132015009.1">
    <property type="nucleotide sequence ID" value="NZ_SLUN01000017.1"/>
</dbReference>
<dbReference type="OrthoDB" id="1550991at2"/>
<dbReference type="PANTHER" id="PTHR39209:SF2">
    <property type="entry name" value="CYTOPLASMIC PROTEIN"/>
    <property type="match status" value="1"/>
</dbReference>
<reference evidence="2 3" key="1">
    <citation type="submission" date="2019-03" db="EMBL/GenBank/DDBJ databases">
        <title>Genomic Encyclopedia of Type Strains, Phase IV (KMG-IV): sequencing the most valuable type-strain genomes for metagenomic binning, comparative biology and taxonomic classification.</title>
        <authorList>
            <person name="Goeker M."/>
        </authorList>
    </citation>
    <scope>NUCLEOTIDE SEQUENCE [LARGE SCALE GENOMIC DNA]</scope>
    <source>
        <strain evidence="2 3">LX-B</strain>
    </source>
</reference>
<dbReference type="Gene3D" id="3.50.40.10">
    <property type="entry name" value="Phenylalanyl-trna Synthetase, Chain B, domain 3"/>
    <property type="match status" value="1"/>
</dbReference>
<dbReference type="EMBL" id="SLUN01000017">
    <property type="protein sequence ID" value="TCL65336.1"/>
    <property type="molecule type" value="Genomic_DNA"/>
</dbReference>
<dbReference type="Pfam" id="PF03483">
    <property type="entry name" value="B3_4"/>
    <property type="match status" value="1"/>
</dbReference>
<name>A0A4R1RHC5_HYDET</name>
<proteinExistence type="predicted"/>
<dbReference type="SUPFAM" id="SSF56037">
    <property type="entry name" value="PheT/TilS domain"/>
    <property type="match status" value="1"/>
</dbReference>
<dbReference type="SMART" id="SM00873">
    <property type="entry name" value="B3_4"/>
    <property type="match status" value="1"/>
</dbReference>
<accession>A0A4R1RHC5</accession>
<sequence>MAQPFNATVAPEIDALGIPVVFFVMRNLSNRLADPEFDRLKRAATSALLARLSPEELAADPVLAGYHRLHERIACPRNRTTIPAPENLLKFLAKKGELPRVNLLVDIYNLISAETRLAMGAHDLERIAGNVRFRLTDGSELFHPLGDGPRAARAGEYAYIDEADEVLCRLEVRQVEKTKVTEETRHCFFIIQGNETTGSAMLQAATGRLIRRIQEFCGGGIEMLHCPWPDPQHPAELAISR</sequence>
<dbReference type="InterPro" id="IPR005146">
    <property type="entry name" value="B3/B4_tRNA-bd"/>
</dbReference>
<dbReference type="Proteomes" id="UP000295008">
    <property type="component" value="Unassembled WGS sequence"/>
</dbReference>
<dbReference type="GO" id="GO:0003723">
    <property type="term" value="F:RNA binding"/>
    <property type="evidence" value="ECO:0007669"/>
    <property type="project" value="InterPro"/>
</dbReference>
<protein>
    <submittedName>
        <fullName evidence="2">DNA/RNA-binding domain of Phe-tRNA-synthetase-like protein</fullName>
    </submittedName>
</protein>
<evidence type="ECO:0000313" key="3">
    <source>
        <dbReference type="Proteomes" id="UP000295008"/>
    </source>
</evidence>
<dbReference type="AlphaFoldDB" id="A0A4R1RHC5"/>
<comment type="caution">
    <text evidence="2">The sequence shown here is derived from an EMBL/GenBank/DDBJ whole genome shotgun (WGS) entry which is preliminary data.</text>
</comment>
<dbReference type="GO" id="GO:0004826">
    <property type="term" value="F:phenylalanine-tRNA ligase activity"/>
    <property type="evidence" value="ECO:0007669"/>
    <property type="project" value="InterPro"/>
</dbReference>
<organism evidence="2 3">
    <name type="scientific">Hydrogenispora ethanolica</name>
    <dbReference type="NCBI Taxonomy" id="1082276"/>
    <lineage>
        <taxon>Bacteria</taxon>
        <taxon>Bacillati</taxon>
        <taxon>Bacillota</taxon>
        <taxon>Hydrogenispora</taxon>
    </lineage>
</organism>
<dbReference type="PANTHER" id="PTHR39209">
    <property type="match status" value="1"/>
</dbReference>
<evidence type="ECO:0000259" key="1">
    <source>
        <dbReference type="SMART" id="SM00873"/>
    </source>
</evidence>
<gene>
    <name evidence="2" type="ORF">EDC14_101784</name>
</gene>
<dbReference type="InterPro" id="IPR020825">
    <property type="entry name" value="Phe-tRNA_synthase-like_B3/B4"/>
</dbReference>
<feature type="domain" description="B3/B4 tRNA-binding" evidence="1">
    <location>
        <begin position="74"/>
        <end position="218"/>
    </location>
</feature>
<evidence type="ECO:0000313" key="2">
    <source>
        <dbReference type="EMBL" id="TCL65336.1"/>
    </source>
</evidence>